<evidence type="ECO:0000259" key="3">
    <source>
        <dbReference type="Pfam" id="PF00823"/>
    </source>
</evidence>
<keyword evidence="7" id="KW-1185">Reference proteome</keyword>
<feature type="domain" description="PPE" evidence="3">
    <location>
        <begin position="1"/>
        <end position="162"/>
    </location>
</feature>
<dbReference type="Pfam" id="PF18878">
    <property type="entry name" value="PPE-PPW"/>
    <property type="match status" value="1"/>
</dbReference>
<dbReference type="Proteomes" id="UP001141650">
    <property type="component" value="Unassembled WGS sequence"/>
</dbReference>
<feature type="region of interest" description="Disordered" evidence="2">
    <location>
        <begin position="441"/>
        <end position="469"/>
    </location>
</feature>
<dbReference type="PANTHER" id="PTHR46766:SF1">
    <property type="entry name" value="GLUTAMINE-RICH PROTEIN 2"/>
    <property type="match status" value="1"/>
</dbReference>
<dbReference type="SUPFAM" id="SSF140459">
    <property type="entry name" value="PE/PPE dimer-like"/>
    <property type="match status" value="1"/>
</dbReference>
<feature type="compositionally biased region" description="Low complexity" evidence="2">
    <location>
        <begin position="323"/>
        <end position="339"/>
    </location>
</feature>
<reference evidence="5" key="2">
    <citation type="submission" date="2020-07" db="EMBL/GenBank/DDBJ databases">
        <authorList>
            <person name="Pettersson B.M.F."/>
            <person name="Behra P.R.K."/>
            <person name="Ramesh M."/>
            <person name="Das S."/>
            <person name="Dasgupta S."/>
            <person name="Kirsebom L.A."/>
        </authorList>
    </citation>
    <scope>NUCLEOTIDE SEQUENCE</scope>
    <source>
        <strain evidence="5">CCUG 55640</strain>
    </source>
</reference>
<dbReference type="AlphaFoldDB" id="A0AA42BZK5"/>
<dbReference type="Proteomes" id="UP000192319">
    <property type="component" value="Unassembled WGS sequence"/>
</dbReference>
<dbReference type="EMBL" id="JACKVH010000015">
    <property type="protein sequence ID" value="MCV7380093.1"/>
    <property type="molecule type" value="Genomic_DNA"/>
</dbReference>
<dbReference type="Pfam" id="PF00823">
    <property type="entry name" value="PPE"/>
    <property type="match status" value="1"/>
</dbReference>
<proteinExistence type="inferred from homology"/>
<evidence type="ECO:0000313" key="7">
    <source>
        <dbReference type="Proteomes" id="UP000192319"/>
    </source>
</evidence>
<gene>
    <name evidence="6" type="ORF">BST11_25000</name>
    <name evidence="5" type="ORF">H7K38_15710</name>
</gene>
<protein>
    <submittedName>
        <fullName evidence="5">PPE family protein</fullName>
    </submittedName>
</protein>
<evidence type="ECO:0000313" key="5">
    <source>
        <dbReference type="EMBL" id="MCV7380093.1"/>
    </source>
</evidence>
<dbReference type="EMBL" id="MVHD01000074">
    <property type="protein sequence ID" value="OQZ88021.1"/>
    <property type="molecule type" value="Genomic_DNA"/>
</dbReference>
<evidence type="ECO:0000313" key="6">
    <source>
        <dbReference type="EMBL" id="OQZ88021.1"/>
    </source>
</evidence>
<comment type="caution">
    <text evidence="5">The sequence shown here is derived from an EMBL/GenBank/DDBJ whole genome shotgun (WGS) entry which is preliminary data.</text>
</comment>
<dbReference type="PANTHER" id="PTHR46766">
    <property type="entry name" value="GLUTAMINE-RICH PROTEIN 2"/>
    <property type="match status" value="1"/>
</dbReference>
<dbReference type="GO" id="GO:0052572">
    <property type="term" value="P:response to host immune response"/>
    <property type="evidence" value="ECO:0007669"/>
    <property type="project" value="TreeGrafter"/>
</dbReference>
<reference evidence="6 7" key="1">
    <citation type="submission" date="2017-02" db="EMBL/GenBank/DDBJ databases">
        <title>The new phylogeny of genus Mycobacterium.</title>
        <authorList>
            <person name="Tortoli E."/>
            <person name="Trovato A."/>
            <person name="Cirillo D.M."/>
        </authorList>
    </citation>
    <scope>NUCLEOTIDE SEQUENCE [LARGE SCALE GENOMIC DNA]</scope>
    <source>
        <strain evidence="6 7">DSM 45230</strain>
    </source>
</reference>
<name>A0AA42BZK5_9MYCO</name>
<evidence type="ECO:0000259" key="4">
    <source>
        <dbReference type="Pfam" id="PF18878"/>
    </source>
</evidence>
<dbReference type="Gene3D" id="1.20.1260.20">
    <property type="entry name" value="PPE superfamily"/>
    <property type="match status" value="1"/>
</dbReference>
<evidence type="ECO:0000313" key="8">
    <source>
        <dbReference type="Proteomes" id="UP001141650"/>
    </source>
</evidence>
<dbReference type="InterPro" id="IPR038332">
    <property type="entry name" value="PPE_sf"/>
</dbReference>
<feature type="region of interest" description="Disordered" evidence="2">
    <location>
        <begin position="162"/>
        <end position="190"/>
    </location>
</feature>
<accession>A0AA42BZK5</accession>
<dbReference type="RefSeq" id="WP_083140910.1">
    <property type="nucleotide sequence ID" value="NZ_JACKVH010000015.1"/>
</dbReference>
<evidence type="ECO:0000256" key="1">
    <source>
        <dbReference type="ARBA" id="ARBA00010652"/>
    </source>
</evidence>
<feature type="region of interest" description="Disordered" evidence="2">
    <location>
        <begin position="283"/>
        <end position="339"/>
    </location>
</feature>
<feature type="compositionally biased region" description="Low complexity" evidence="2">
    <location>
        <begin position="283"/>
        <end position="315"/>
    </location>
</feature>
<dbReference type="InterPro" id="IPR043641">
    <property type="entry name" value="PPE-PPW_C"/>
</dbReference>
<sequence length="469" mass="45659">MASPPEVHSALLSSGPGVASMIAAAGVLDSLSAEYASAAEELDALLAAVQAGAWQGPSAESYVAAHVPYLAWLMQASTASAGAAAQHQAAAAAYTAALAGMPTLAELAANHATHAALVATNFFGINTISIALNEADYVRMWVQAATTMATYQGVSGAAVAATPRTTPAPRVQKDTAASSGNQDEGGGPTNLGWWQTRLGKVFGAIETDLAAFPSNPSGAVAQLLSDPVLVTELPHWAGEVAITFAPQLTQLTQLSAGLIAPYLPIGSAGGFAGLSGLAGLPQPAAAAPPAAPVPGAAPAAAPVTTTTPGLGAPAAAPAPAPVSAPASAAAPATGGAPPATPPAVGAATVGYPYLVGPPGVGSGSPMSAGAGVMRGTPAPDDVPAAAGAAVGEPARGRRRRAGLVDRGHRHEYLDPERVAASDRGAGALGFAGTAHRAGADPAAGLTTLDAPAAPMTPNTWSHDADGPDA</sequence>
<evidence type="ECO:0000256" key="2">
    <source>
        <dbReference type="SAM" id="MobiDB-lite"/>
    </source>
</evidence>
<comment type="similarity">
    <text evidence="1">Belongs to the mycobacterial PPE family.</text>
</comment>
<reference evidence="5" key="3">
    <citation type="journal article" date="2022" name="BMC Genomics">
        <title>Comparative genome analysis of mycobacteria focusing on tRNA and non-coding RNA.</title>
        <authorList>
            <person name="Behra P.R.K."/>
            <person name="Pettersson B.M.F."/>
            <person name="Ramesh M."/>
            <person name="Das S."/>
            <person name="Dasgupta S."/>
            <person name="Kirsebom L.A."/>
        </authorList>
    </citation>
    <scope>NUCLEOTIDE SEQUENCE</scope>
    <source>
        <strain evidence="5">CCUG 55640</strain>
    </source>
</reference>
<organism evidence="5 8">
    <name type="scientific">Mycobacterium alsense</name>
    <dbReference type="NCBI Taxonomy" id="324058"/>
    <lineage>
        <taxon>Bacteria</taxon>
        <taxon>Bacillati</taxon>
        <taxon>Actinomycetota</taxon>
        <taxon>Actinomycetes</taxon>
        <taxon>Mycobacteriales</taxon>
        <taxon>Mycobacteriaceae</taxon>
        <taxon>Mycobacterium</taxon>
    </lineage>
</organism>
<dbReference type="InterPro" id="IPR000030">
    <property type="entry name" value="PPE_dom"/>
</dbReference>
<feature type="domain" description="PPE-PPW subfamily C-terminal" evidence="4">
    <location>
        <begin position="419"/>
        <end position="460"/>
    </location>
</feature>